<dbReference type="Pfam" id="PF00730">
    <property type="entry name" value="HhH-GPD"/>
    <property type="match status" value="1"/>
</dbReference>
<dbReference type="InterPro" id="IPR003265">
    <property type="entry name" value="HhH-GPD_domain"/>
</dbReference>
<feature type="domain" description="HhH-GPD" evidence="5">
    <location>
        <begin position="131"/>
        <end position="292"/>
    </location>
</feature>
<dbReference type="InterPro" id="IPR051912">
    <property type="entry name" value="Alkylbase_DNA_Glycosylase/TA"/>
</dbReference>
<evidence type="ECO:0000256" key="4">
    <source>
        <dbReference type="ARBA" id="ARBA00023204"/>
    </source>
</evidence>
<keyword evidence="4" id="KW-0234">DNA repair</keyword>
<dbReference type="RefSeq" id="WP_377356274.1">
    <property type="nucleotide sequence ID" value="NZ_JBHTCM010000004.1"/>
</dbReference>
<protein>
    <recommendedName>
        <fullName evidence="2">DNA-3-methyladenine glycosylase II</fullName>
        <ecNumber evidence="2">3.2.2.21</ecNumber>
    </recommendedName>
</protein>
<dbReference type="SUPFAM" id="SSF48150">
    <property type="entry name" value="DNA-glycosylase"/>
    <property type="match status" value="1"/>
</dbReference>
<sequence>MSDGPVILTVPAGYRPDWVLLYHGRDPEGLSERVDGCVLTKAVLVAGRPVRLRLEIGADGVALDCDPALDGNDLGTAVGIARRSLGLTTEVGGLEARAADDPQVARLIGGGAGLRLPLSGSVFEGLCWAVIGQQVNLRFAAVLRRRMIDLAGTPHPSGMVAHPGPEAVARLDAADLTVRQFSRAKAEYLLGAARAAAEGRIDFEALPALGPEEAEARLAALRGLGPWSRQYILLRACGFPDCVPAGDAGLAAALQRFHGLDSRPSPEAQRTLMAPYAPWRSLATAHLWASLG</sequence>
<evidence type="ECO:0000256" key="1">
    <source>
        <dbReference type="ARBA" id="ARBA00000086"/>
    </source>
</evidence>
<dbReference type="SMART" id="SM00478">
    <property type="entry name" value="ENDO3c"/>
    <property type="match status" value="1"/>
</dbReference>
<dbReference type="SMART" id="SM01009">
    <property type="entry name" value="AlkA_N"/>
    <property type="match status" value="1"/>
</dbReference>
<dbReference type="EC" id="3.2.2.21" evidence="2"/>
<dbReference type="InterPro" id="IPR010316">
    <property type="entry name" value="AlkA_N"/>
</dbReference>
<name>A0ABW2KSV4_9PROT</name>
<feature type="domain" description="DNA-3-methyladenine glycosylase AlkA N-terminal" evidence="6">
    <location>
        <begin position="9"/>
        <end position="121"/>
    </location>
</feature>
<keyword evidence="3" id="KW-0227">DNA damage</keyword>
<dbReference type="Gene3D" id="1.10.340.30">
    <property type="entry name" value="Hypothetical protein, domain 2"/>
    <property type="match status" value="1"/>
</dbReference>
<dbReference type="Proteomes" id="UP001596456">
    <property type="component" value="Unassembled WGS sequence"/>
</dbReference>
<dbReference type="InterPro" id="IPR023170">
    <property type="entry name" value="HhH_base_excis_C"/>
</dbReference>
<evidence type="ECO:0000313" key="7">
    <source>
        <dbReference type="EMBL" id="MFC7332089.1"/>
    </source>
</evidence>
<proteinExistence type="predicted"/>
<evidence type="ECO:0000259" key="5">
    <source>
        <dbReference type="SMART" id="SM00478"/>
    </source>
</evidence>
<evidence type="ECO:0000313" key="8">
    <source>
        <dbReference type="Proteomes" id="UP001596456"/>
    </source>
</evidence>
<evidence type="ECO:0000259" key="6">
    <source>
        <dbReference type="SMART" id="SM01009"/>
    </source>
</evidence>
<dbReference type="PANTHER" id="PTHR43003:SF13">
    <property type="entry name" value="DNA-3-METHYLADENINE GLYCOSYLASE 2"/>
    <property type="match status" value="1"/>
</dbReference>
<dbReference type="PANTHER" id="PTHR43003">
    <property type="entry name" value="DNA-3-METHYLADENINE GLYCOSYLASE"/>
    <property type="match status" value="1"/>
</dbReference>
<gene>
    <name evidence="7" type="ORF">ACFQPS_02850</name>
</gene>
<accession>A0ABW2KSV4</accession>
<dbReference type="EMBL" id="JBHTCM010000004">
    <property type="protein sequence ID" value="MFC7332089.1"/>
    <property type="molecule type" value="Genomic_DNA"/>
</dbReference>
<evidence type="ECO:0000256" key="3">
    <source>
        <dbReference type="ARBA" id="ARBA00022763"/>
    </source>
</evidence>
<comment type="caution">
    <text evidence="7">The sequence shown here is derived from an EMBL/GenBank/DDBJ whole genome shotgun (WGS) entry which is preliminary data.</text>
</comment>
<organism evidence="7 8">
    <name type="scientific">Rhodocista pekingensis</name>
    <dbReference type="NCBI Taxonomy" id="201185"/>
    <lineage>
        <taxon>Bacteria</taxon>
        <taxon>Pseudomonadati</taxon>
        <taxon>Pseudomonadota</taxon>
        <taxon>Alphaproteobacteria</taxon>
        <taxon>Rhodospirillales</taxon>
        <taxon>Azospirillaceae</taxon>
        <taxon>Rhodocista</taxon>
    </lineage>
</organism>
<dbReference type="InterPro" id="IPR011257">
    <property type="entry name" value="DNA_glycosylase"/>
</dbReference>
<reference evidence="8" key="1">
    <citation type="journal article" date="2019" name="Int. J. Syst. Evol. Microbiol.">
        <title>The Global Catalogue of Microorganisms (GCM) 10K type strain sequencing project: providing services to taxonomists for standard genome sequencing and annotation.</title>
        <authorList>
            <consortium name="The Broad Institute Genomics Platform"/>
            <consortium name="The Broad Institute Genome Sequencing Center for Infectious Disease"/>
            <person name="Wu L."/>
            <person name="Ma J."/>
        </authorList>
    </citation>
    <scope>NUCLEOTIDE SEQUENCE [LARGE SCALE GENOMIC DNA]</scope>
    <source>
        <strain evidence="8">CGMCC 1.16275</strain>
    </source>
</reference>
<comment type="catalytic activity">
    <reaction evidence="1">
        <text>Hydrolysis of alkylated DNA, releasing 3-methyladenine, 3-methylguanine, 7-methylguanine and 7-methyladenine.</text>
        <dbReference type="EC" id="3.2.2.21"/>
    </reaction>
</comment>
<evidence type="ECO:0000256" key="2">
    <source>
        <dbReference type="ARBA" id="ARBA00012000"/>
    </source>
</evidence>
<keyword evidence="8" id="KW-1185">Reference proteome</keyword>
<dbReference type="Gene3D" id="1.10.1670.10">
    <property type="entry name" value="Helix-hairpin-Helix base-excision DNA repair enzymes (C-terminal)"/>
    <property type="match status" value="1"/>
</dbReference>